<proteinExistence type="predicted"/>
<dbReference type="CDD" id="cd01741">
    <property type="entry name" value="GATase1_1"/>
    <property type="match status" value="1"/>
</dbReference>
<accession>A0A1M6UPJ3</accession>
<dbReference type="RefSeq" id="WP_079540635.1">
    <property type="nucleotide sequence ID" value="NZ_LT670844.1"/>
</dbReference>
<dbReference type="PROSITE" id="PS51273">
    <property type="entry name" value="GATASE_TYPE_1"/>
    <property type="match status" value="1"/>
</dbReference>
<protein>
    <submittedName>
        <fullName evidence="2">GMP synthase (Glutamine-hydrolysing)</fullName>
    </submittedName>
</protein>
<dbReference type="Gene3D" id="3.40.50.880">
    <property type="match status" value="1"/>
</dbReference>
<name>A0A1M6UPJ3_9BRAD</name>
<dbReference type="GO" id="GO:0005829">
    <property type="term" value="C:cytosol"/>
    <property type="evidence" value="ECO:0007669"/>
    <property type="project" value="TreeGrafter"/>
</dbReference>
<gene>
    <name evidence="2" type="ORF">SAMN05444159_3987</name>
</gene>
<dbReference type="FunFam" id="3.40.50.880:FF:000033">
    <property type="entry name" value="Glutamine amidotransferase class-I"/>
    <property type="match status" value="1"/>
</dbReference>
<dbReference type="EMBL" id="LT670844">
    <property type="protein sequence ID" value="SHK71132.1"/>
    <property type="molecule type" value="Genomic_DNA"/>
</dbReference>
<dbReference type="InterPro" id="IPR017926">
    <property type="entry name" value="GATASE"/>
</dbReference>
<dbReference type="PANTHER" id="PTHR42695:SF5">
    <property type="entry name" value="GLUTAMINE AMIDOTRANSFERASE YLR126C-RELATED"/>
    <property type="match status" value="1"/>
</dbReference>
<dbReference type="Pfam" id="PF00117">
    <property type="entry name" value="GATase"/>
    <property type="match status" value="1"/>
</dbReference>
<dbReference type="SUPFAM" id="SSF52317">
    <property type="entry name" value="Class I glutamine amidotransferase-like"/>
    <property type="match status" value="1"/>
</dbReference>
<dbReference type="InterPro" id="IPR044992">
    <property type="entry name" value="ChyE-like"/>
</dbReference>
<dbReference type="AlphaFoldDB" id="A0A1M6UPJ3"/>
<dbReference type="NCBIfam" id="NF005072">
    <property type="entry name" value="PRK06490.1"/>
    <property type="match status" value="1"/>
</dbReference>
<sequence length="263" mass="29558">MLSRSSKISVVPFPNRGSEPAAAKPLLPVLIVLHQETSCPGRVGNALQALGHRLDVRRPRFGDPLPETLDRHAGAVIFGGPMSANDPDDYVRREIDWIAVPLREQRPFLGICLGAQMLAMHLGARVAPHPQGRVEIGYYPIHPTPAGLEICPNWPDHVYHWHREGFELPSGAELLAEGGDFPIQAFRSGHAFGFQFHPDVTYAMMHRWTMRGHDRLELPGARPRHHHFEGRAVHDVTERAWLKQFLDSWLARMPPQPLLQAAE</sequence>
<dbReference type="OrthoDB" id="9813383at2"/>
<reference evidence="2 3" key="1">
    <citation type="submission" date="2016-11" db="EMBL/GenBank/DDBJ databases">
        <authorList>
            <person name="Jaros S."/>
            <person name="Januszkiewicz K."/>
            <person name="Wedrychowicz H."/>
        </authorList>
    </citation>
    <scope>NUCLEOTIDE SEQUENCE [LARGE SCALE GENOMIC DNA]</scope>
    <source>
        <strain evidence="2 3">GAS499</strain>
    </source>
</reference>
<evidence type="ECO:0000313" key="3">
    <source>
        <dbReference type="Proteomes" id="UP000189935"/>
    </source>
</evidence>
<feature type="domain" description="Glutamine amidotransferase" evidence="1">
    <location>
        <begin position="46"/>
        <end position="201"/>
    </location>
</feature>
<organism evidence="2 3">
    <name type="scientific">Bradyrhizobium lablabi</name>
    <dbReference type="NCBI Taxonomy" id="722472"/>
    <lineage>
        <taxon>Bacteria</taxon>
        <taxon>Pseudomonadati</taxon>
        <taxon>Pseudomonadota</taxon>
        <taxon>Alphaproteobacteria</taxon>
        <taxon>Hyphomicrobiales</taxon>
        <taxon>Nitrobacteraceae</taxon>
        <taxon>Bradyrhizobium</taxon>
    </lineage>
</organism>
<dbReference type="Proteomes" id="UP000189935">
    <property type="component" value="Chromosome I"/>
</dbReference>
<evidence type="ECO:0000313" key="2">
    <source>
        <dbReference type="EMBL" id="SHK71132.1"/>
    </source>
</evidence>
<dbReference type="PANTHER" id="PTHR42695">
    <property type="entry name" value="GLUTAMINE AMIDOTRANSFERASE YLR126C-RELATED"/>
    <property type="match status" value="1"/>
</dbReference>
<evidence type="ECO:0000259" key="1">
    <source>
        <dbReference type="Pfam" id="PF00117"/>
    </source>
</evidence>
<dbReference type="InterPro" id="IPR029062">
    <property type="entry name" value="Class_I_gatase-like"/>
</dbReference>